<evidence type="ECO:0008006" key="18">
    <source>
        <dbReference type="Google" id="ProtNLM"/>
    </source>
</evidence>
<sequence length="998" mass="113351">MNVHEEDIVEISRKLTKMIDGSKSMDDAVQLVTALENMRVNIDLLSKTRIGTVLNDFRRKIKDEKVAKRCKALIRKWEAEEEEEELRHKLMKKRSDKEEAKERPSFVPSGALAKESGSNRRADEDRRERDRGRERREQHHHHHHEHHHEHRRKSGRRGEGEPPPGGWDKPKWEDDAVKKEEGGGEEAEKQQQRRGEEEEEKEKPSFVPSGKLAKDTNTYKGVLIKYNEPPEAKLPKLRWRLYPFKGDDTLPVFYIHRQSAYLIGRDRKIADFPVDHPSCSKQHAALQYRSLQYERSDGSTGRRTRPYIIDLGSGNGTFLNGDRIEAQRYYELREKDVLRFGFSSREYVLLHEHSAAVGADDEAEEDTSADEGEEEDEVMDGLGNYRVEVATDGAFFFDDDGPLERFVCIREYDLPFDMCVCFDQQQFFFGQFHTVLGRNPSTKLPSICRKEALVEASEPVFYAFDIETPKAPLNSSIVEAVELGVFQLNLGALAQIVDGVLLPTMEHDELRNEAKIADIGAGMADFDAVSVQTVAVLLQALIERPLRTELPHICHLSDVGAMFPNIILTNLIEEVCMACIHNVPEAKCKCPLQWVWRGEIEFCRNAFKRLHGTEEVQKKRRMTTTICHREKPSLYVDNDEPTFRYKYKQMPKICIIHNQPLPMEEKRAVAEKRAATDLNSGKTGLIKLMVDHSDEHSLKFHFKSLSNFLILNGVDVSPPVDDLSSVPTFKNAVAQMTEQLPVELKEHTGIFLQYFIQSLTIAQKKYTFWSEVIFGWKAFTASNSHEEFFTRPGQSADVCEYMGEFFARPGQPAADGREHLDGQLRSAKIKLFNYAYLFGRGALHFHIETLWKCFGKGETVKRSGDSLMTYPSFMNSFEQLLIDKCTSEKKADSFANFVDSFVDSLIDQSRLFNSVSVSLPVAGNEGLLIGQSSSNSSVFGAQQKELSVGPSSISSVVGEQQQQKDSSGISSAQHIGQKRAKPTNQCEHSPKKCKGGNN</sequence>
<keyword evidence="10 12" id="KW-0539">Nucleus</keyword>
<dbReference type="Pfam" id="PF08711">
    <property type="entry name" value="Med26"/>
    <property type="match status" value="1"/>
</dbReference>
<comment type="function">
    <text evidence="11">Required for pre-mRNA splicing as component of the spliceosome. As a component of the minor spliceosome, involved in the splicing of U12-type introns in pre-mRNAs. Down-regulates NF-kappa-B signaling by competing with RELA for CREBBP/EP300 binding. Involved in the microRNA (miRNA) biogenesis. May be involved in cyclin-D1/CCND1 mRNA stability through the SNARP complex which associates with both the 3'end of the CCND1 gene and its mRNA.</text>
</comment>
<evidence type="ECO:0000256" key="6">
    <source>
        <dbReference type="ARBA" id="ARBA00022843"/>
    </source>
</evidence>
<dbReference type="Gene3D" id="1.20.930.10">
    <property type="entry name" value="Conserved domain common to transcription factors TFIIS, elongin A, CRSP70"/>
    <property type="match status" value="1"/>
</dbReference>
<evidence type="ECO:0000256" key="9">
    <source>
        <dbReference type="ARBA" id="ARBA00023187"/>
    </source>
</evidence>
<dbReference type="PANTHER" id="PTHR23308">
    <property type="entry name" value="NUCLEAR INHIBITOR OF PROTEIN PHOSPHATASE-1"/>
    <property type="match status" value="1"/>
</dbReference>
<dbReference type="SMART" id="SM00509">
    <property type="entry name" value="TFS2N"/>
    <property type="match status" value="1"/>
</dbReference>
<feature type="compositionally biased region" description="Basic and acidic residues" evidence="13">
    <location>
        <begin position="117"/>
        <end position="137"/>
    </location>
</feature>
<feature type="domain" description="FHA" evidence="14">
    <location>
        <begin position="261"/>
        <end position="324"/>
    </location>
</feature>
<dbReference type="GO" id="GO:0005681">
    <property type="term" value="C:spliceosomal complex"/>
    <property type="evidence" value="ECO:0007669"/>
    <property type="project" value="UniProtKB-KW"/>
</dbReference>
<feature type="compositionally biased region" description="Polar residues" evidence="13">
    <location>
        <begin position="959"/>
        <end position="974"/>
    </location>
</feature>
<evidence type="ECO:0000313" key="17">
    <source>
        <dbReference type="Proteomes" id="UP001620626"/>
    </source>
</evidence>
<reference evidence="16 17" key="1">
    <citation type="submission" date="2024-10" db="EMBL/GenBank/DDBJ databases">
        <authorList>
            <person name="Kim D."/>
        </authorList>
    </citation>
    <scope>NUCLEOTIDE SEQUENCE [LARGE SCALE GENOMIC DNA]</scope>
    <source>
        <strain evidence="16">BH-2024</strain>
    </source>
</reference>
<keyword evidence="3" id="KW-0597">Phosphoprotein</keyword>
<dbReference type="PROSITE" id="PS51319">
    <property type="entry name" value="TFIIS_N"/>
    <property type="match status" value="1"/>
</dbReference>
<gene>
    <name evidence="16" type="ORF">niasHT_008855</name>
</gene>
<dbReference type="GO" id="GO:0006397">
    <property type="term" value="P:mRNA processing"/>
    <property type="evidence" value="ECO:0007669"/>
    <property type="project" value="UniProtKB-KW"/>
</dbReference>
<keyword evidence="7" id="KW-0175">Coiled coil</keyword>
<dbReference type="InterPro" id="IPR000253">
    <property type="entry name" value="FHA_dom"/>
</dbReference>
<dbReference type="InterPro" id="IPR008984">
    <property type="entry name" value="SMAD_FHA_dom_sf"/>
</dbReference>
<organism evidence="16 17">
    <name type="scientific">Heterodera trifolii</name>
    <dbReference type="NCBI Taxonomy" id="157864"/>
    <lineage>
        <taxon>Eukaryota</taxon>
        <taxon>Metazoa</taxon>
        <taxon>Ecdysozoa</taxon>
        <taxon>Nematoda</taxon>
        <taxon>Chromadorea</taxon>
        <taxon>Rhabditida</taxon>
        <taxon>Tylenchina</taxon>
        <taxon>Tylenchomorpha</taxon>
        <taxon>Tylenchoidea</taxon>
        <taxon>Heteroderidae</taxon>
        <taxon>Heteroderinae</taxon>
        <taxon>Heterodera</taxon>
    </lineage>
</organism>
<feature type="region of interest" description="Disordered" evidence="13">
    <location>
        <begin position="950"/>
        <end position="998"/>
    </location>
</feature>
<evidence type="ECO:0000256" key="12">
    <source>
        <dbReference type="PROSITE-ProRule" id="PRU00649"/>
    </source>
</evidence>
<dbReference type="InterPro" id="IPR003617">
    <property type="entry name" value="TFIIS/CRSP70_N_sub"/>
</dbReference>
<keyword evidence="17" id="KW-1185">Reference proteome</keyword>
<proteinExistence type="predicted"/>
<evidence type="ECO:0000259" key="15">
    <source>
        <dbReference type="PROSITE" id="PS51319"/>
    </source>
</evidence>
<keyword evidence="9" id="KW-0508">mRNA splicing</keyword>
<dbReference type="EMBL" id="JBICBT010000193">
    <property type="protein sequence ID" value="KAL3121221.1"/>
    <property type="molecule type" value="Genomic_DNA"/>
</dbReference>
<comment type="subcellular location">
    <subcellularLocation>
        <location evidence="1 12">Nucleus</location>
    </subcellularLocation>
</comment>
<evidence type="ECO:0000256" key="8">
    <source>
        <dbReference type="ARBA" id="ARBA00023158"/>
    </source>
</evidence>
<comment type="caution">
    <text evidence="16">The sequence shown here is derived from an EMBL/GenBank/DDBJ whole genome shotgun (WGS) entry which is preliminary data.</text>
</comment>
<dbReference type="PROSITE" id="PS50006">
    <property type="entry name" value="FHA_DOMAIN"/>
    <property type="match status" value="1"/>
</dbReference>
<feature type="domain" description="TFIIS N-terminal" evidence="15">
    <location>
        <begin position="9"/>
        <end position="84"/>
    </location>
</feature>
<dbReference type="FunFam" id="2.60.200.20:FF:000008">
    <property type="entry name" value="smad nuclear-interacting protein 1"/>
    <property type="match status" value="1"/>
</dbReference>
<dbReference type="SUPFAM" id="SSF49879">
    <property type="entry name" value="SMAD/FHA domain"/>
    <property type="match status" value="1"/>
</dbReference>
<evidence type="ECO:0000313" key="16">
    <source>
        <dbReference type="EMBL" id="KAL3121221.1"/>
    </source>
</evidence>
<keyword evidence="5" id="KW-0747">Spliceosome</keyword>
<evidence type="ECO:0000256" key="11">
    <source>
        <dbReference type="ARBA" id="ARBA00055964"/>
    </source>
</evidence>
<evidence type="ECO:0000256" key="1">
    <source>
        <dbReference type="ARBA" id="ARBA00004123"/>
    </source>
</evidence>
<dbReference type="CDD" id="cd22718">
    <property type="entry name" value="FHA_SNIP1"/>
    <property type="match status" value="1"/>
</dbReference>
<evidence type="ECO:0000256" key="7">
    <source>
        <dbReference type="ARBA" id="ARBA00023054"/>
    </source>
</evidence>
<evidence type="ECO:0000256" key="10">
    <source>
        <dbReference type="ARBA" id="ARBA00023242"/>
    </source>
</evidence>
<dbReference type="AlphaFoldDB" id="A0ABD2M174"/>
<dbReference type="Gene3D" id="2.60.200.20">
    <property type="match status" value="1"/>
</dbReference>
<feature type="compositionally biased region" description="Basic and acidic residues" evidence="13">
    <location>
        <begin position="168"/>
        <end position="204"/>
    </location>
</feature>
<protein>
    <recommendedName>
        <fullName evidence="18">FHA domain-containing protein</fullName>
    </recommendedName>
</protein>
<dbReference type="SMART" id="SM00240">
    <property type="entry name" value="FHA"/>
    <property type="match status" value="1"/>
</dbReference>
<dbReference type="SUPFAM" id="SSF47676">
    <property type="entry name" value="Conserved domain common to transcription factors TFIIS, elongin A, CRSP70"/>
    <property type="match status" value="1"/>
</dbReference>
<dbReference type="GO" id="GO:0008380">
    <property type="term" value="P:RNA splicing"/>
    <property type="evidence" value="ECO:0007669"/>
    <property type="project" value="UniProtKB-KW"/>
</dbReference>
<dbReference type="InterPro" id="IPR035441">
    <property type="entry name" value="TFIIS/LEDGF_dom_sf"/>
</dbReference>
<evidence type="ECO:0000256" key="4">
    <source>
        <dbReference type="ARBA" id="ARBA00022664"/>
    </source>
</evidence>
<evidence type="ECO:0000259" key="14">
    <source>
        <dbReference type="PROSITE" id="PS50006"/>
    </source>
</evidence>
<evidence type="ECO:0000256" key="5">
    <source>
        <dbReference type="ARBA" id="ARBA00022728"/>
    </source>
</evidence>
<dbReference type="InterPro" id="IPR017923">
    <property type="entry name" value="TFIIS_N"/>
</dbReference>
<dbReference type="Pfam" id="PF00498">
    <property type="entry name" value="FHA"/>
    <property type="match status" value="1"/>
</dbReference>
<evidence type="ECO:0000256" key="3">
    <source>
        <dbReference type="ARBA" id="ARBA00022553"/>
    </source>
</evidence>
<evidence type="ECO:0000256" key="13">
    <source>
        <dbReference type="SAM" id="MobiDB-lite"/>
    </source>
</evidence>
<feature type="region of interest" description="Disordered" evidence="13">
    <location>
        <begin position="90"/>
        <end position="214"/>
    </location>
</feature>
<dbReference type="Proteomes" id="UP001620626">
    <property type="component" value="Unassembled WGS sequence"/>
</dbReference>
<dbReference type="GO" id="GO:0031047">
    <property type="term" value="P:regulatory ncRNA-mediated gene silencing"/>
    <property type="evidence" value="ECO:0007669"/>
    <property type="project" value="UniProtKB-KW"/>
</dbReference>
<accession>A0ABD2M174</accession>
<keyword evidence="6" id="KW-0832">Ubl conjugation</keyword>
<keyword evidence="2" id="KW-1017">Isopeptide bond</keyword>
<dbReference type="CDD" id="cd00183">
    <property type="entry name" value="TFIIS_I"/>
    <property type="match status" value="1"/>
</dbReference>
<keyword evidence="8" id="KW-0943">RNA-mediated gene silencing</keyword>
<dbReference type="InterPro" id="IPR050923">
    <property type="entry name" value="Cell_Proc_Reg/RNA_Proc"/>
</dbReference>
<evidence type="ECO:0000256" key="2">
    <source>
        <dbReference type="ARBA" id="ARBA00022499"/>
    </source>
</evidence>
<keyword evidence="4" id="KW-0507">mRNA processing</keyword>
<feature type="compositionally biased region" description="Basic residues" evidence="13">
    <location>
        <begin position="138"/>
        <end position="155"/>
    </location>
</feature>
<feature type="compositionally biased region" description="Basic and acidic residues" evidence="13">
    <location>
        <begin position="90"/>
        <end position="104"/>
    </location>
</feature>
<name>A0ABD2M174_9BILA</name>